<dbReference type="PANTHER" id="PTHR45947:SF3">
    <property type="entry name" value="SULFOQUINOVOSYL TRANSFERASE SQD2"/>
    <property type="match status" value="1"/>
</dbReference>
<dbReference type="Gene3D" id="3.40.50.2000">
    <property type="entry name" value="Glycogen Phosphorylase B"/>
    <property type="match status" value="4"/>
</dbReference>
<dbReference type="Pfam" id="PF13692">
    <property type="entry name" value="Glyco_trans_1_4"/>
    <property type="match status" value="1"/>
</dbReference>
<dbReference type="EMBL" id="BMNZ01000011">
    <property type="protein sequence ID" value="GGN09317.1"/>
    <property type="molecule type" value="Genomic_DNA"/>
</dbReference>
<proteinExistence type="predicted"/>
<feature type="domain" description="Glycosyltransferase subfamily 4-like N-terminal" evidence="6">
    <location>
        <begin position="45"/>
        <end position="182"/>
    </location>
</feature>
<dbReference type="PANTHER" id="PTHR45947">
    <property type="entry name" value="SULFOQUINOVOSYL TRANSFERASE SQD2"/>
    <property type="match status" value="1"/>
</dbReference>
<evidence type="ECO:0000256" key="4">
    <source>
        <dbReference type="SAM" id="MobiDB-lite"/>
    </source>
</evidence>
<keyword evidence="8" id="KW-1185">Reference proteome</keyword>
<reference evidence="8" key="1">
    <citation type="journal article" date="2019" name="Int. J. Syst. Evol. Microbiol.">
        <title>The Global Catalogue of Microorganisms (GCM) 10K type strain sequencing project: providing services to taxonomists for standard genome sequencing and annotation.</title>
        <authorList>
            <consortium name="The Broad Institute Genomics Platform"/>
            <consortium name="The Broad Institute Genome Sequencing Center for Infectious Disease"/>
            <person name="Wu L."/>
            <person name="Ma J."/>
        </authorList>
    </citation>
    <scope>NUCLEOTIDE SEQUENCE [LARGE SCALE GENOMIC DNA]</scope>
    <source>
        <strain evidence="8">JCM 1365</strain>
    </source>
</reference>
<dbReference type="CDD" id="cd03801">
    <property type="entry name" value="GT4_PimA-like"/>
    <property type="match status" value="1"/>
</dbReference>
<dbReference type="Pfam" id="PF13439">
    <property type="entry name" value="Glyco_transf_4"/>
    <property type="match status" value="2"/>
</dbReference>
<dbReference type="SUPFAM" id="SSF53756">
    <property type="entry name" value="UDP-Glycosyltransferase/glycogen phosphorylase"/>
    <property type="match status" value="2"/>
</dbReference>
<keyword evidence="3" id="KW-0808">Transferase</keyword>
<evidence type="ECO:0000313" key="7">
    <source>
        <dbReference type="EMBL" id="GGN09317.1"/>
    </source>
</evidence>
<feature type="region of interest" description="Disordered" evidence="4">
    <location>
        <begin position="183"/>
        <end position="202"/>
    </location>
</feature>
<protein>
    <recommendedName>
        <fullName evidence="1">D-inositol 3-phosphate glycosyltransferase</fullName>
    </recommendedName>
</protein>
<evidence type="ECO:0000256" key="1">
    <source>
        <dbReference type="ARBA" id="ARBA00021292"/>
    </source>
</evidence>
<evidence type="ECO:0000256" key="3">
    <source>
        <dbReference type="ARBA" id="ARBA00022679"/>
    </source>
</evidence>
<evidence type="ECO:0000259" key="5">
    <source>
        <dbReference type="Pfam" id="PF00534"/>
    </source>
</evidence>
<sequence>MRVAVLDHTAELGGAELALVRSLEALDPTVVEPVVVLFSSGPLEERLHRAGHRVVVVPLDPGVRDVGRAAGPVTVVRSAVAGAGFLGRLVRTLRGLDVDVVHTTSLKADLLAVPAARLLGLPLVWHVHDRIAEDYLPARTVRAFRALARRVPYAVVANSAATAATLPGARRLTVAHPGLSPEQVAGSVRRHQPEGPPVVGMVGRLSPTKGQLVLVRAARRVVDVRPDVRFRLLGAAAFGAEDYEREVRGEIDRLGLADVVELTGFVADPRPELDRLTVCVHASTVPEPFGQVVTEAMAWGVPVVATRGGGVDEIVRTQPPGADTGLLVAPDDDAALAAAVLEVLDRPAEALERAARAHADVASRFRADRGAAILTRVWLESAGARPFPAPSESDRPRVAIAHDYLTQRGGAERVVLALHRAFPDATIHTTLYDPDGTYPEFRDASVVVSPIDKIAPLRREHRAALPLLPYAVSRLRVDAEVVVASSSGWAHGVPATGRKLVYCHAPARWLYQADAYLGDEAGSSAKAGALSVLSGWLRRWDRRAASSADRYLANSTVVRERIATAYGIDAEVLAPPYGIDPADPQEPVAALADWAEAGYLLVVSRLLPYKNVDVAVEAVRGLPERLVVVGAGPLEARLRAEAPDNVRIVTGLTDAELRWTYAHARTLLAPSLEDFGLTPLEAAAFGVPTLALHAGGYLDTIDESVNGAFFEEPTTEAVRAAVITARDRGWDAAAIRTHAEQFSETRFRERIRSEVERLLSP</sequence>
<dbReference type="InterPro" id="IPR001296">
    <property type="entry name" value="Glyco_trans_1"/>
</dbReference>
<name>A0ABQ2IF64_9MICO</name>
<organism evidence="7 8">
    <name type="scientific">Terrabacter tumescens</name>
    <dbReference type="NCBI Taxonomy" id="60443"/>
    <lineage>
        <taxon>Bacteria</taxon>
        <taxon>Bacillati</taxon>
        <taxon>Actinomycetota</taxon>
        <taxon>Actinomycetes</taxon>
        <taxon>Micrococcales</taxon>
        <taxon>Intrasporangiaceae</taxon>
        <taxon>Terrabacter</taxon>
    </lineage>
</organism>
<accession>A0ABQ2IF64</accession>
<evidence type="ECO:0000313" key="8">
    <source>
        <dbReference type="Proteomes" id="UP000623461"/>
    </source>
</evidence>
<dbReference type="InterPro" id="IPR028098">
    <property type="entry name" value="Glyco_trans_4-like_N"/>
</dbReference>
<feature type="domain" description="Glycosyltransferase subfamily 4-like N-terminal" evidence="6">
    <location>
        <begin position="409"/>
        <end position="581"/>
    </location>
</feature>
<dbReference type="Pfam" id="PF00534">
    <property type="entry name" value="Glycos_transf_1"/>
    <property type="match status" value="1"/>
</dbReference>
<gene>
    <name evidence="7" type="ORF">GCM10009721_41500</name>
</gene>
<evidence type="ECO:0000256" key="2">
    <source>
        <dbReference type="ARBA" id="ARBA00022676"/>
    </source>
</evidence>
<evidence type="ECO:0000259" key="6">
    <source>
        <dbReference type="Pfam" id="PF13439"/>
    </source>
</evidence>
<keyword evidence="2" id="KW-0328">Glycosyltransferase</keyword>
<dbReference type="InterPro" id="IPR050194">
    <property type="entry name" value="Glycosyltransferase_grp1"/>
</dbReference>
<dbReference type="Proteomes" id="UP000623461">
    <property type="component" value="Unassembled WGS sequence"/>
</dbReference>
<feature type="domain" description="Glycosyl transferase family 1" evidence="5">
    <location>
        <begin position="599"/>
        <end position="724"/>
    </location>
</feature>
<comment type="caution">
    <text evidence="7">The sequence shown here is derived from an EMBL/GenBank/DDBJ whole genome shotgun (WGS) entry which is preliminary data.</text>
</comment>